<dbReference type="InterPro" id="IPR017583">
    <property type="entry name" value="Tagatose/fructose_Pkinase"/>
</dbReference>
<evidence type="ECO:0000313" key="9">
    <source>
        <dbReference type="Proteomes" id="UP001139365"/>
    </source>
</evidence>
<reference evidence="8 9" key="1">
    <citation type="submission" date="2022-03" db="EMBL/GenBank/DDBJ databases">
        <title>Metagenome-assembled genomes from swine fecal metagenomes.</title>
        <authorList>
            <person name="Holman D.B."/>
            <person name="Kommadath A."/>
        </authorList>
    </citation>
    <scope>NUCLEOTIDE SEQUENCE [LARGE SCALE GENOMIC DNA]</scope>
    <source>
        <strain evidence="8">SUG147</strain>
    </source>
</reference>
<evidence type="ECO:0000259" key="7">
    <source>
        <dbReference type="Pfam" id="PF00294"/>
    </source>
</evidence>
<dbReference type="InterPro" id="IPR029056">
    <property type="entry name" value="Ribokinase-like"/>
</dbReference>
<sequence>MKIITVNLNPAYDIYYRVPGFRQYKENLAESVSVFTGGKGMNVSRALKTNGIGSTAYLLLGRENSKAYTDGITADGIDARIFYASGRIRENLTFLTDGIPETRVSVNSFSASPTDLGKILQALSEECLPDTVIVCSGKFPKGISAGCAMDFVRELKKVSQRVVLDSNTFSAEQVVSLSPWLIKPNDEEIETLCGRPVSDTDDCLSAAEELFRGGISNVFVTLGENGAVYCGELGKCRASVPHIAPLSTIGAGDSTVAGFVAAYSSGRPLEDCVRTACAFGTAACLEAGTNPPKPERVAELYRQIKITIL</sequence>
<protein>
    <submittedName>
        <fullName evidence="8">Hexose kinase</fullName>
        <ecNumber evidence="8">2.7.1.-</ecNumber>
    </submittedName>
</protein>
<dbReference type="SUPFAM" id="SSF53613">
    <property type="entry name" value="Ribokinase-like"/>
    <property type="match status" value="1"/>
</dbReference>
<dbReference type="GO" id="GO:0005524">
    <property type="term" value="F:ATP binding"/>
    <property type="evidence" value="ECO:0007669"/>
    <property type="project" value="UniProtKB-KW"/>
</dbReference>
<evidence type="ECO:0000256" key="1">
    <source>
        <dbReference type="ARBA" id="ARBA00010688"/>
    </source>
</evidence>
<dbReference type="CDD" id="cd01164">
    <property type="entry name" value="FruK_PfkB_like"/>
    <property type="match status" value="1"/>
</dbReference>
<dbReference type="GO" id="GO:0005829">
    <property type="term" value="C:cytosol"/>
    <property type="evidence" value="ECO:0007669"/>
    <property type="project" value="TreeGrafter"/>
</dbReference>
<keyword evidence="5" id="KW-0067">ATP-binding</keyword>
<organism evidence="8 9">
    <name type="scientific">Candidatus Colimorpha enterica</name>
    <dbReference type="NCBI Taxonomy" id="3083063"/>
    <lineage>
        <taxon>Bacteria</taxon>
        <taxon>Pseudomonadati</taxon>
        <taxon>Bacteroidota</taxon>
        <taxon>Bacteroidia</taxon>
        <taxon>Bacteroidales</taxon>
        <taxon>Candidatus Colimorpha</taxon>
    </lineage>
</organism>
<dbReference type="EC" id="2.7.1.-" evidence="8"/>
<dbReference type="PANTHER" id="PTHR46566">
    <property type="entry name" value="1-PHOSPHOFRUCTOKINASE-RELATED"/>
    <property type="match status" value="1"/>
</dbReference>
<evidence type="ECO:0000256" key="4">
    <source>
        <dbReference type="ARBA" id="ARBA00022777"/>
    </source>
</evidence>
<comment type="similarity">
    <text evidence="1">Belongs to the carbohydrate kinase PfkB family.</text>
</comment>
<dbReference type="Pfam" id="PF00294">
    <property type="entry name" value="PfkB"/>
    <property type="match status" value="1"/>
</dbReference>
<accession>A0AAE3FGE7</accession>
<evidence type="ECO:0000313" key="8">
    <source>
        <dbReference type="EMBL" id="MCI5755353.1"/>
    </source>
</evidence>
<evidence type="ECO:0000256" key="3">
    <source>
        <dbReference type="ARBA" id="ARBA00022741"/>
    </source>
</evidence>
<dbReference type="Proteomes" id="UP001139365">
    <property type="component" value="Unassembled WGS sequence"/>
</dbReference>
<dbReference type="PANTHER" id="PTHR46566:SF5">
    <property type="entry name" value="1-PHOSPHOFRUCTOKINASE"/>
    <property type="match status" value="1"/>
</dbReference>
<dbReference type="NCBIfam" id="TIGR03168">
    <property type="entry name" value="1-PFK"/>
    <property type="match status" value="1"/>
</dbReference>
<dbReference type="Gene3D" id="3.40.1190.20">
    <property type="match status" value="1"/>
</dbReference>
<evidence type="ECO:0000256" key="6">
    <source>
        <dbReference type="PIRNR" id="PIRNR000535"/>
    </source>
</evidence>
<feature type="domain" description="Carbohydrate kinase PfkB" evidence="7">
    <location>
        <begin position="12"/>
        <end position="295"/>
    </location>
</feature>
<dbReference type="PROSITE" id="PS00584">
    <property type="entry name" value="PFKB_KINASES_2"/>
    <property type="match status" value="1"/>
</dbReference>
<dbReference type="AlphaFoldDB" id="A0AAE3FGE7"/>
<comment type="caution">
    <text evidence="8">The sequence shown here is derived from an EMBL/GenBank/DDBJ whole genome shotgun (WGS) entry which is preliminary data.</text>
</comment>
<proteinExistence type="inferred from homology"/>
<dbReference type="InterPro" id="IPR011611">
    <property type="entry name" value="PfkB_dom"/>
</dbReference>
<dbReference type="GO" id="GO:0008443">
    <property type="term" value="F:phosphofructokinase activity"/>
    <property type="evidence" value="ECO:0007669"/>
    <property type="project" value="TreeGrafter"/>
</dbReference>
<keyword evidence="2 6" id="KW-0808">Transferase</keyword>
<gene>
    <name evidence="8" type="ORF">MR241_03555</name>
</gene>
<dbReference type="PIRSF" id="PIRSF000535">
    <property type="entry name" value="1PFK/6PFK/LacC"/>
    <property type="match status" value="1"/>
</dbReference>
<dbReference type="EMBL" id="JALEMU010000057">
    <property type="protein sequence ID" value="MCI5755353.1"/>
    <property type="molecule type" value="Genomic_DNA"/>
</dbReference>
<evidence type="ECO:0000256" key="5">
    <source>
        <dbReference type="ARBA" id="ARBA00022840"/>
    </source>
</evidence>
<dbReference type="InterPro" id="IPR002173">
    <property type="entry name" value="Carboh/pur_kinase_PfkB_CS"/>
</dbReference>
<keyword evidence="4 8" id="KW-0418">Kinase</keyword>
<name>A0AAE3FGE7_9BACT</name>
<evidence type="ECO:0000256" key="2">
    <source>
        <dbReference type="ARBA" id="ARBA00022679"/>
    </source>
</evidence>
<keyword evidence="3" id="KW-0547">Nucleotide-binding</keyword>